<sequence>MSTQLSNQENAIRYHLFIVFSSFCGVIFSLAIISSVSKFIFGLSIRPLLLHEDVANVYRTNFFIFGPGALVTLLPNKREYYEEKTHKIDENFKDLYMLKKAEKFHMRREYTNEWNLLSELSKSETKYKYVAKFWMANCLLYGQGVKKDEERALKYLKDAYKNHIERHLQDLEDTLLCIDFINSDCKPLLISYSTD</sequence>
<keyword evidence="1" id="KW-0472">Membrane</keyword>
<dbReference type="SUPFAM" id="SSF81901">
    <property type="entry name" value="HCP-like"/>
    <property type="match status" value="1"/>
</dbReference>
<dbReference type="AlphaFoldDB" id="A0A9N9C5M7"/>
<comment type="caution">
    <text evidence="2">The sequence shown here is derived from an EMBL/GenBank/DDBJ whole genome shotgun (WGS) entry which is preliminary data.</text>
</comment>
<keyword evidence="1" id="KW-0812">Transmembrane</keyword>
<evidence type="ECO:0000313" key="3">
    <source>
        <dbReference type="Proteomes" id="UP000789405"/>
    </source>
</evidence>
<gene>
    <name evidence="2" type="ORF">DERYTH_LOCUS7062</name>
</gene>
<dbReference type="OrthoDB" id="2434639at2759"/>
<protein>
    <submittedName>
        <fullName evidence="2">1722_t:CDS:1</fullName>
    </submittedName>
</protein>
<dbReference type="Proteomes" id="UP000789405">
    <property type="component" value="Unassembled WGS sequence"/>
</dbReference>
<proteinExistence type="predicted"/>
<keyword evidence="3" id="KW-1185">Reference proteome</keyword>
<organism evidence="2 3">
    <name type="scientific">Dentiscutata erythropus</name>
    <dbReference type="NCBI Taxonomy" id="1348616"/>
    <lineage>
        <taxon>Eukaryota</taxon>
        <taxon>Fungi</taxon>
        <taxon>Fungi incertae sedis</taxon>
        <taxon>Mucoromycota</taxon>
        <taxon>Glomeromycotina</taxon>
        <taxon>Glomeromycetes</taxon>
        <taxon>Diversisporales</taxon>
        <taxon>Gigasporaceae</taxon>
        <taxon>Dentiscutata</taxon>
    </lineage>
</organism>
<dbReference type="EMBL" id="CAJVPY010003332">
    <property type="protein sequence ID" value="CAG8588862.1"/>
    <property type="molecule type" value="Genomic_DNA"/>
</dbReference>
<reference evidence="2" key="1">
    <citation type="submission" date="2021-06" db="EMBL/GenBank/DDBJ databases">
        <authorList>
            <person name="Kallberg Y."/>
            <person name="Tangrot J."/>
            <person name="Rosling A."/>
        </authorList>
    </citation>
    <scope>NUCLEOTIDE SEQUENCE</scope>
    <source>
        <strain evidence="2">MA453B</strain>
    </source>
</reference>
<evidence type="ECO:0000256" key="1">
    <source>
        <dbReference type="SAM" id="Phobius"/>
    </source>
</evidence>
<name>A0A9N9C5M7_9GLOM</name>
<keyword evidence="1" id="KW-1133">Transmembrane helix</keyword>
<accession>A0A9N9C5M7</accession>
<evidence type="ECO:0000313" key="2">
    <source>
        <dbReference type="EMBL" id="CAG8588862.1"/>
    </source>
</evidence>
<feature type="transmembrane region" description="Helical" evidence="1">
    <location>
        <begin position="12"/>
        <end position="36"/>
    </location>
</feature>